<evidence type="ECO:0000256" key="4">
    <source>
        <dbReference type="ARBA" id="ARBA00041867"/>
    </source>
</evidence>
<evidence type="ECO:0000256" key="3">
    <source>
        <dbReference type="ARBA" id="ARBA00037932"/>
    </source>
</evidence>
<dbReference type="CDD" id="cd02440">
    <property type="entry name" value="AdoMet_MTases"/>
    <property type="match status" value="1"/>
</dbReference>
<gene>
    <name evidence="6" type="ORF">DSTB1V02_LOCUS4165</name>
</gene>
<dbReference type="Proteomes" id="UP000677054">
    <property type="component" value="Unassembled WGS sequence"/>
</dbReference>
<dbReference type="EMBL" id="LR900115">
    <property type="protein sequence ID" value="CAD7244265.1"/>
    <property type="molecule type" value="Genomic_DNA"/>
</dbReference>
<evidence type="ECO:0000313" key="6">
    <source>
        <dbReference type="EMBL" id="CAD7244265.1"/>
    </source>
</evidence>
<evidence type="ECO:0000256" key="2">
    <source>
        <dbReference type="ARBA" id="ARBA00022679"/>
    </source>
</evidence>
<evidence type="ECO:0000256" key="5">
    <source>
        <dbReference type="ARBA" id="ARBA00042266"/>
    </source>
</evidence>
<dbReference type="OrthoDB" id="194386at2759"/>
<dbReference type="EMBL" id="CAJPEV010000598">
    <property type="protein sequence ID" value="CAG0886803.1"/>
    <property type="molecule type" value="Genomic_DNA"/>
</dbReference>
<dbReference type="PANTHER" id="PTHR43648:SF1">
    <property type="entry name" value="ELECTRON TRANSFER FLAVOPROTEIN BETA SUBUNIT LYSINE METHYLTRANSFERASE"/>
    <property type="match status" value="1"/>
</dbReference>
<dbReference type="SUPFAM" id="SSF53335">
    <property type="entry name" value="S-adenosyl-L-methionine-dependent methyltransferases"/>
    <property type="match status" value="1"/>
</dbReference>
<sequence length="297" mass="33061">MASLTAARSKFSVWARGSACGIVHFLSSRTFCSKGAIAGKNIEQAVYQETLLSNPPLLPEIVLNLITPDCRLWWSKVEATNTWFADPFWAFCWPGGQALSRYILDNQKVVKGKNIYDVGSGSGVCGIAACMAGAAHVKAFDIDPVACKIVELNATANKVDMEVTCQNILQETPDKDPPNVILLGDMFYDEALALQMCHWLKCQLENPQPPMVLIGDPGRWAFCHSTHPFNFRCVAKYLLPPTCKEENNGFVHSFVWEQWESILPQEIMTMNVEIHHMTKKASAKVGQCLRQALPSWV</sequence>
<keyword evidence="7" id="KW-1185">Reference proteome</keyword>
<comment type="similarity">
    <text evidence="3">Belongs to the methyltransferase superfamily. ETFBKMT family.</text>
</comment>
<dbReference type="PANTHER" id="PTHR43648">
    <property type="entry name" value="ELECTRON TRANSFER FLAVOPROTEIN BETA SUBUNIT LYSINE METHYLTRANSFERASE"/>
    <property type="match status" value="1"/>
</dbReference>
<dbReference type="Pfam" id="PF06325">
    <property type="entry name" value="PrmA"/>
    <property type="match status" value="1"/>
</dbReference>
<accession>A0A7R8X6E1</accession>
<proteinExistence type="inferred from homology"/>
<dbReference type="GO" id="GO:0016279">
    <property type="term" value="F:protein-lysine N-methyltransferase activity"/>
    <property type="evidence" value="ECO:0007669"/>
    <property type="project" value="TreeGrafter"/>
</dbReference>
<evidence type="ECO:0000313" key="7">
    <source>
        <dbReference type="Proteomes" id="UP000677054"/>
    </source>
</evidence>
<protein>
    <recommendedName>
        <fullName evidence="5">ETFB lysine methyltransferase</fullName>
    </recommendedName>
    <alternativeName>
        <fullName evidence="4">Protein N-lysine methyltransferase METTL20</fullName>
    </alternativeName>
</protein>
<keyword evidence="2" id="KW-0808">Transferase</keyword>
<dbReference type="InterPro" id="IPR050078">
    <property type="entry name" value="Ribosomal_L11_MeTrfase_PrmA"/>
</dbReference>
<dbReference type="InterPro" id="IPR029063">
    <property type="entry name" value="SAM-dependent_MTases_sf"/>
</dbReference>
<reference evidence="6" key="1">
    <citation type="submission" date="2020-11" db="EMBL/GenBank/DDBJ databases">
        <authorList>
            <person name="Tran Van P."/>
        </authorList>
    </citation>
    <scope>NUCLEOTIDE SEQUENCE</scope>
</reference>
<keyword evidence="1" id="KW-0489">Methyltransferase</keyword>
<evidence type="ECO:0000256" key="1">
    <source>
        <dbReference type="ARBA" id="ARBA00022603"/>
    </source>
</evidence>
<dbReference type="AlphaFoldDB" id="A0A7R8X6E1"/>
<dbReference type="Gene3D" id="3.40.50.150">
    <property type="entry name" value="Vaccinia Virus protein VP39"/>
    <property type="match status" value="1"/>
</dbReference>
<name>A0A7R8X6E1_9CRUS</name>
<dbReference type="GO" id="GO:0032259">
    <property type="term" value="P:methylation"/>
    <property type="evidence" value="ECO:0007669"/>
    <property type="project" value="UniProtKB-KW"/>
</dbReference>
<organism evidence="6">
    <name type="scientific">Darwinula stevensoni</name>
    <dbReference type="NCBI Taxonomy" id="69355"/>
    <lineage>
        <taxon>Eukaryota</taxon>
        <taxon>Metazoa</taxon>
        <taxon>Ecdysozoa</taxon>
        <taxon>Arthropoda</taxon>
        <taxon>Crustacea</taxon>
        <taxon>Oligostraca</taxon>
        <taxon>Ostracoda</taxon>
        <taxon>Podocopa</taxon>
        <taxon>Podocopida</taxon>
        <taxon>Darwinulocopina</taxon>
        <taxon>Darwinuloidea</taxon>
        <taxon>Darwinulidae</taxon>
        <taxon>Darwinula</taxon>
    </lineage>
</organism>
<dbReference type="GO" id="GO:0005759">
    <property type="term" value="C:mitochondrial matrix"/>
    <property type="evidence" value="ECO:0007669"/>
    <property type="project" value="TreeGrafter"/>
</dbReference>